<sequence length="42" mass="4892">MEIGERLQQLRKEKGISQEKLAEQLHVTRQAVSKWETGVSLR</sequence>
<dbReference type="PROSITE" id="PS50943">
    <property type="entry name" value="HTH_CROC1"/>
    <property type="match status" value="1"/>
</dbReference>
<comment type="caution">
    <text evidence="3">The sequence shown here is derived from an EMBL/GenBank/DDBJ whole genome shotgun (WGS) entry which is preliminary data.</text>
</comment>
<dbReference type="Gene3D" id="1.10.260.40">
    <property type="entry name" value="lambda repressor-like DNA-binding domains"/>
    <property type="match status" value="1"/>
</dbReference>
<keyword evidence="1" id="KW-0238">DNA-binding</keyword>
<accession>A0A9D1VM61</accession>
<dbReference type="PANTHER" id="PTHR46558">
    <property type="entry name" value="TRACRIPTIONAL REGULATORY PROTEIN-RELATED-RELATED"/>
    <property type="match status" value="1"/>
</dbReference>
<evidence type="ECO:0000259" key="2">
    <source>
        <dbReference type="PROSITE" id="PS50943"/>
    </source>
</evidence>
<organism evidence="3 4">
    <name type="scientific">Candidatus Blautia pullistercoris</name>
    <dbReference type="NCBI Taxonomy" id="2838499"/>
    <lineage>
        <taxon>Bacteria</taxon>
        <taxon>Bacillati</taxon>
        <taxon>Bacillota</taxon>
        <taxon>Clostridia</taxon>
        <taxon>Lachnospirales</taxon>
        <taxon>Lachnospiraceae</taxon>
        <taxon>Blautia</taxon>
    </lineage>
</organism>
<dbReference type="CDD" id="cd00093">
    <property type="entry name" value="HTH_XRE"/>
    <property type="match status" value="1"/>
</dbReference>
<dbReference type="GO" id="GO:0003677">
    <property type="term" value="F:DNA binding"/>
    <property type="evidence" value="ECO:0007669"/>
    <property type="project" value="UniProtKB-KW"/>
</dbReference>
<name>A0A9D1VM61_9FIRM</name>
<evidence type="ECO:0000313" key="4">
    <source>
        <dbReference type="Proteomes" id="UP000824230"/>
    </source>
</evidence>
<protein>
    <submittedName>
        <fullName evidence="3">Helix-turn-helix domain-containing protein</fullName>
    </submittedName>
</protein>
<evidence type="ECO:0000313" key="3">
    <source>
        <dbReference type="EMBL" id="HIX37782.1"/>
    </source>
</evidence>
<reference evidence="3" key="2">
    <citation type="submission" date="2021-04" db="EMBL/GenBank/DDBJ databases">
        <authorList>
            <person name="Gilroy R."/>
        </authorList>
    </citation>
    <scope>NUCLEOTIDE SEQUENCE</scope>
    <source>
        <strain evidence="3">ChiHjej12B11-1927</strain>
    </source>
</reference>
<dbReference type="SUPFAM" id="SSF47413">
    <property type="entry name" value="lambda repressor-like DNA-binding domains"/>
    <property type="match status" value="1"/>
</dbReference>
<proteinExistence type="predicted"/>
<dbReference type="PANTHER" id="PTHR46558:SF11">
    <property type="entry name" value="HTH-TYPE TRANSCRIPTIONAL REGULATOR XRE"/>
    <property type="match status" value="1"/>
</dbReference>
<feature type="domain" description="HTH cro/C1-type" evidence="2">
    <location>
        <begin position="7"/>
        <end position="38"/>
    </location>
</feature>
<dbReference type="InterPro" id="IPR010982">
    <property type="entry name" value="Lambda_DNA-bd_dom_sf"/>
</dbReference>
<dbReference type="InterPro" id="IPR001387">
    <property type="entry name" value="Cro/C1-type_HTH"/>
</dbReference>
<dbReference type="EMBL" id="DXFG01000158">
    <property type="protein sequence ID" value="HIX37782.1"/>
    <property type="molecule type" value="Genomic_DNA"/>
</dbReference>
<dbReference type="Pfam" id="PF01381">
    <property type="entry name" value="HTH_3"/>
    <property type="match status" value="1"/>
</dbReference>
<gene>
    <name evidence="3" type="ORF">H9738_07935</name>
</gene>
<dbReference type="AlphaFoldDB" id="A0A9D1VM61"/>
<reference evidence="3" key="1">
    <citation type="journal article" date="2021" name="PeerJ">
        <title>Extensive microbial diversity within the chicken gut microbiome revealed by metagenomics and culture.</title>
        <authorList>
            <person name="Gilroy R."/>
            <person name="Ravi A."/>
            <person name="Getino M."/>
            <person name="Pursley I."/>
            <person name="Horton D.L."/>
            <person name="Alikhan N.F."/>
            <person name="Baker D."/>
            <person name="Gharbi K."/>
            <person name="Hall N."/>
            <person name="Watson M."/>
            <person name="Adriaenssens E.M."/>
            <person name="Foster-Nyarko E."/>
            <person name="Jarju S."/>
            <person name="Secka A."/>
            <person name="Antonio M."/>
            <person name="Oren A."/>
            <person name="Chaudhuri R.R."/>
            <person name="La Ragione R."/>
            <person name="Hildebrand F."/>
            <person name="Pallen M.J."/>
        </authorList>
    </citation>
    <scope>NUCLEOTIDE SEQUENCE</scope>
    <source>
        <strain evidence="3">ChiHjej12B11-1927</strain>
    </source>
</reference>
<dbReference type="Proteomes" id="UP000824230">
    <property type="component" value="Unassembled WGS sequence"/>
</dbReference>
<evidence type="ECO:0000256" key="1">
    <source>
        <dbReference type="ARBA" id="ARBA00023125"/>
    </source>
</evidence>